<sequence length="69" mass="7660">MGYIEGEGRHQGTLFPVLLDDLVPTEHVCRVIDAFVDGLRMADLGFERAEAAETGRPGYDPRDLLKLCL</sequence>
<dbReference type="InterPro" id="IPR008490">
    <property type="entry name" value="Transposase_InsH_N"/>
</dbReference>
<reference evidence="2" key="1">
    <citation type="submission" date="2023-08" db="EMBL/GenBank/DDBJ databases">
        <authorList>
            <person name="Messyasz A."/>
            <person name="Mannisto M.K."/>
            <person name="Kerkhof L.J."/>
            <person name="Haggblom M."/>
        </authorList>
    </citation>
    <scope>NUCLEOTIDE SEQUENCE</scope>
    <source>
        <strain evidence="2">M8UP39</strain>
    </source>
</reference>
<protein>
    <recommendedName>
        <fullName evidence="1">Transposase InsH N-terminal domain-containing protein</fullName>
    </recommendedName>
</protein>
<dbReference type="KEGG" id="tgi:RBB81_21640"/>
<evidence type="ECO:0000313" key="2">
    <source>
        <dbReference type="EMBL" id="XCB22150.1"/>
    </source>
</evidence>
<accession>A0AAU7YZY0</accession>
<dbReference type="Pfam" id="PF05598">
    <property type="entry name" value="DUF772"/>
    <property type="match status" value="1"/>
</dbReference>
<reference evidence="2" key="2">
    <citation type="journal article" date="2024" name="Environ. Microbiol.">
        <title>Genome analysis and description of Tunturibacter gen. nov. expands the diversity of Terriglobia in tundra soils.</title>
        <authorList>
            <person name="Messyasz A."/>
            <person name="Mannisto M.K."/>
            <person name="Kerkhof L.J."/>
            <person name="Haggblom M.M."/>
        </authorList>
    </citation>
    <scope>NUCLEOTIDE SEQUENCE</scope>
    <source>
        <strain evidence="2">M8UP39</strain>
    </source>
</reference>
<dbReference type="AlphaFoldDB" id="A0AAU7YZY0"/>
<feature type="domain" description="Transposase InsH N-terminal" evidence="1">
    <location>
        <begin position="19"/>
        <end position="69"/>
    </location>
</feature>
<dbReference type="RefSeq" id="WP_353072147.1">
    <property type="nucleotide sequence ID" value="NZ_CP132938.1"/>
</dbReference>
<evidence type="ECO:0000259" key="1">
    <source>
        <dbReference type="Pfam" id="PF05598"/>
    </source>
</evidence>
<name>A0AAU7YZY0_9BACT</name>
<dbReference type="EMBL" id="CP132938">
    <property type="protein sequence ID" value="XCB22150.1"/>
    <property type="molecule type" value="Genomic_DNA"/>
</dbReference>
<organism evidence="2">
    <name type="scientific">Tunturiibacter gelidiferens</name>
    <dbReference type="NCBI Taxonomy" id="3069689"/>
    <lineage>
        <taxon>Bacteria</taxon>
        <taxon>Pseudomonadati</taxon>
        <taxon>Acidobacteriota</taxon>
        <taxon>Terriglobia</taxon>
        <taxon>Terriglobales</taxon>
        <taxon>Acidobacteriaceae</taxon>
        <taxon>Tunturiibacter</taxon>
    </lineage>
</organism>
<proteinExistence type="predicted"/>
<gene>
    <name evidence="2" type="ORF">RBB81_21640</name>
</gene>